<gene>
    <name evidence="9" type="ORF">FHS88_002090</name>
</gene>
<dbReference type="Proteomes" id="UP000562254">
    <property type="component" value="Unassembled WGS sequence"/>
</dbReference>
<feature type="binding site" evidence="7">
    <location>
        <position position="141"/>
    </location>
    <ligand>
        <name>FMN</name>
        <dbReference type="ChEBI" id="CHEBI:58210"/>
    </ligand>
</feature>
<dbReference type="PIRSF" id="PIRSF000138">
    <property type="entry name" value="Al-hdrx_acd_dh"/>
    <property type="match status" value="1"/>
</dbReference>
<keyword evidence="2 7" id="KW-0285">Flavoprotein</keyword>
<feature type="binding site" evidence="7">
    <location>
        <position position="143"/>
    </location>
    <ligand>
        <name>glyoxylate</name>
        <dbReference type="ChEBI" id="CHEBI:36655"/>
    </ligand>
</feature>
<evidence type="ECO:0000313" key="9">
    <source>
        <dbReference type="EMBL" id="MBB5689964.1"/>
    </source>
</evidence>
<dbReference type="GO" id="GO:0004459">
    <property type="term" value="F:L-lactate dehydrogenase (NAD+) activity"/>
    <property type="evidence" value="ECO:0007669"/>
    <property type="project" value="TreeGrafter"/>
</dbReference>
<feature type="binding site" evidence="7">
    <location>
        <position position="249"/>
    </location>
    <ligand>
        <name>glyoxylate</name>
        <dbReference type="ChEBI" id="CHEBI:36655"/>
    </ligand>
</feature>
<dbReference type="InterPro" id="IPR000262">
    <property type="entry name" value="FMN-dep_DH"/>
</dbReference>
<accession>A0A840Y7W7</accession>
<dbReference type="PANTHER" id="PTHR10578:SF107">
    <property type="entry name" value="2-HYDROXYACID OXIDASE 1"/>
    <property type="match status" value="1"/>
</dbReference>
<feature type="binding site" evidence="7">
    <location>
        <position position="36"/>
    </location>
    <ligand>
        <name>glyoxylate</name>
        <dbReference type="ChEBI" id="CHEBI:36655"/>
    </ligand>
</feature>
<evidence type="ECO:0000256" key="4">
    <source>
        <dbReference type="ARBA" id="ARBA00023002"/>
    </source>
</evidence>
<evidence type="ECO:0000256" key="2">
    <source>
        <dbReference type="ARBA" id="ARBA00022630"/>
    </source>
</evidence>
<comment type="cofactor">
    <cofactor evidence="1">
        <name>FMN</name>
        <dbReference type="ChEBI" id="CHEBI:58210"/>
    </cofactor>
</comment>
<keyword evidence="4 9" id="KW-0560">Oxidoreductase</keyword>
<evidence type="ECO:0000256" key="7">
    <source>
        <dbReference type="PIRSR" id="PIRSR000138-2"/>
    </source>
</evidence>
<comment type="similarity">
    <text evidence="5">Belongs to the FMN-dependent alpha-hydroxy acid dehydrogenase family.</text>
</comment>
<keyword evidence="3 7" id="KW-0288">FMN</keyword>
<feature type="binding site" evidence="7">
    <location>
        <begin position="89"/>
        <end position="91"/>
    </location>
    <ligand>
        <name>FMN</name>
        <dbReference type="ChEBI" id="CHEBI:58210"/>
    </ligand>
</feature>
<feature type="binding site" evidence="7">
    <location>
        <position position="178"/>
    </location>
    <ligand>
        <name>glyoxylate</name>
        <dbReference type="ChEBI" id="CHEBI:36655"/>
    </ligand>
</feature>
<dbReference type="InterPro" id="IPR012133">
    <property type="entry name" value="Alpha-hydoxy_acid_DH_FMN"/>
</dbReference>
<name>A0A840Y7W7_9PROT</name>
<evidence type="ECO:0000313" key="10">
    <source>
        <dbReference type="Proteomes" id="UP000562254"/>
    </source>
</evidence>
<dbReference type="InterPro" id="IPR013785">
    <property type="entry name" value="Aldolase_TIM"/>
</dbReference>
<dbReference type="GO" id="GO:0009060">
    <property type="term" value="P:aerobic respiration"/>
    <property type="evidence" value="ECO:0007669"/>
    <property type="project" value="TreeGrafter"/>
</dbReference>
<dbReference type="GO" id="GO:0010181">
    <property type="term" value="F:FMN binding"/>
    <property type="evidence" value="ECO:0007669"/>
    <property type="project" value="InterPro"/>
</dbReference>
<dbReference type="GO" id="GO:0005886">
    <property type="term" value="C:plasma membrane"/>
    <property type="evidence" value="ECO:0007669"/>
    <property type="project" value="TreeGrafter"/>
</dbReference>
<feature type="binding site" evidence="7">
    <location>
        <position position="247"/>
    </location>
    <ligand>
        <name>FMN</name>
        <dbReference type="ChEBI" id="CHEBI:58210"/>
    </ligand>
</feature>
<sequence length="374" mass="40174">MPVNPETLAALQDKYLVLHEFVKAAKNRLDANLWDYLVGATETEATMRRNRLGLDALALRPRVLRDVSEIDTSSTLFGRRIRLPVLLAPVGGLEFMAVGAHGAVTAGEGASGFGVPIMLSSVSKPGLEEVAAATPGMKIYQLYVRGDAAFIEDSIRRARGNGYDAFCLTVDTAIYSRRERDIARRFAKPWRASATGEAQRYQAALNWDDVKRIKDAHPDFPLILKGIGTGEDAVIACEHGVEVVYVSNHGGRQLDAGRGSIEVLPEVVQAVAGRARVWVDGGFSRGTDIVKALCLGAECVGLGRLYCYALAADGAAGVVRMLEILENEFRSALGLLGVTSVGELGPGYVAPAMPTNLPHVHSAFPLLRLDDSGY</sequence>
<dbReference type="PANTHER" id="PTHR10578">
    <property type="entry name" value="S -2-HYDROXY-ACID OXIDASE-RELATED"/>
    <property type="match status" value="1"/>
</dbReference>
<evidence type="ECO:0000256" key="1">
    <source>
        <dbReference type="ARBA" id="ARBA00001917"/>
    </source>
</evidence>
<dbReference type="RefSeq" id="WP_184484286.1">
    <property type="nucleotide sequence ID" value="NZ_JAAEDJ010000018.1"/>
</dbReference>
<evidence type="ECO:0000256" key="5">
    <source>
        <dbReference type="ARBA" id="ARBA00024042"/>
    </source>
</evidence>
<dbReference type="GO" id="GO:0003973">
    <property type="term" value="F:(S)-2-hydroxy-acid oxidase activity"/>
    <property type="evidence" value="ECO:0007669"/>
    <property type="project" value="UniProtKB-EC"/>
</dbReference>
<evidence type="ECO:0000256" key="3">
    <source>
        <dbReference type="ARBA" id="ARBA00022643"/>
    </source>
</evidence>
<dbReference type="AlphaFoldDB" id="A0A840Y7W7"/>
<dbReference type="InterPro" id="IPR008259">
    <property type="entry name" value="FMN_hydac_DH_AS"/>
</dbReference>
<dbReference type="EC" id="1.1.3.15" evidence="9"/>
<dbReference type="Gene3D" id="3.20.20.70">
    <property type="entry name" value="Aldolase class I"/>
    <property type="match status" value="1"/>
</dbReference>
<evidence type="ECO:0000259" key="8">
    <source>
        <dbReference type="PROSITE" id="PS51349"/>
    </source>
</evidence>
<dbReference type="EMBL" id="JACIJE010000005">
    <property type="protein sequence ID" value="MBB5689964.1"/>
    <property type="molecule type" value="Genomic_DNA"/>
</dbReference>
<keyword evidence="10" id="KW-1185">Reference proteome</keyword>
<feature type="active site" description="Proton acceptor" evidence="6">
    <location>
        <position position="249"/>
    </location>
</feature>
<organism evidence="9 10">
    <name type="scientific">Neoroseomonas alkaliterrae</name>
    <dbReference type="NCBI Taxonomy" id="1452450"/>
    <lineage>
        <taxon>Bacteria</taxon>
        <taxon>Pseudomonadati</taxon>
        <taxon>Pseudomonadota</taxon>
        <taxon>Alphaproteobacteria</taxon>
        <taxon>Acetobacterales</taxon>
        <taxon>Acetobacteraceae</taxon>
        <taxon>Neoroseomonas</taxon>
    </lineage>
</organism>
<dbReference type="PROSITE" id="PS00557">
    <property type="entry name" value="FMN_HYDROXY_ACID_DH_1"/>
    <property type="match status" value="1"/>
</dbReference>
<dbReference type="CDD" id="cd02809">
    <property type="entry name" value="alpha_hydroxyacid_oxid_FMN"/>
    <property type="match status" value="1"/>
</dbReference>
<feature type="binding site" evidence="7">
    <location>
        <begin position="303"/>
        <end position="304"/>
    </location>
    <ligand>
        <name>FMN</name>
        <dbReference type="ChEBI" id="CHEBI:58210"/>
    </ligand>
</feature>
<dbReference type="Pfam" id="PF01070">
    <property type="entry name" value="FMN_dh"/>
    <property type="match status" value="1"/>
</dbReference>
<feature type="binding site" evidence="7">
    <location>
        <position position="252"/>
    </location>
    <ligand>
        <name>glyoxylate</name>
        <dbReference type="ChEBI" id="CHEBI:36655"/>
    </ligand>
</feature>
<evidence type="ECO:0000256" key="6">
    <source>
        <dbReference type="PIRSR" id="PIRSR000138-1"/>
    </source>
</evidence>
<feature type="binding site" evidence="7">
    <location>
        <position position="120"/>
    </location>
    <ligand>
        <name>FMN</name>
        <dbReference type="ChEBI" id="CHEBI:58210"/>
    </ligand>
</feature>
<dbReference type="SUPFAM" id="SSF51395">
    <property type="entry name" value="FMN-linked oxidoreductases"/>
    <property type="match status" value="1"/>
</dbReference>
<comment type="caution">
    <text evidence="9">The sequence shown here is derived from an EMBL/GenBank/DDBJ whole genome shotgun (WGS) entry which is preliminary data.</text>
</comment>
<proteinExistence type="inferred from homology"/>
<dbReference type="PROSITE" id="PS51349">
    <property type="entry name" value="FMN_HYDROXY_ACID_DH_2"/>
    <property type="match status" value="1"/>
</dbReference>
<feature type="binding site" evidence="7">
    <location>
        <position position="169"/>
    </location>
    <ligand>
        <name>FMN</name>
        <dbReference type="ChEBI" id="CHEBI:58210"/>
    </ligand>
</feature>
<feature type="domain" description="FMN hydroxy acid dehydrogenase" evidence="8">
    <location>
        <begin position="10"/>
        <end position="354"/>
    </location>
</feature>
<reference evidence="9 10" key="1">
    <citation type="submission" date="2020-08" db="EMBL/GenBank/DDBJ databases">
        <title>Genomic Encyclopedia of Type Strains, Phase IV (KMG-IV): sequencing the most valuable type-strain genomes for metagenomic binning, comparative biology and taxonomic classification.</title>
        <authorList>
            <person name="Goeker M."/>
        </authorList>
    </citation>
    <scope>NUCLEOTIDE SEQUENCE [LARGE SCALE GENOMIC DNA]</scope>
    <source>
        <strain evidence="9 10">DSM 25895</strain>
    </source>
</reference>
<feature type="binding site" evidence="7">
    <location>
        <position position="225"/>
    </location>
    <ligand>
        <name>FMN</name>
        <dbReference type="ChEBI" id="CHEBI:58210"/>
    </ligand>
</feature>
<protein>
    <submittedName>
        <fullName evidence="9">Glycolate oxidase</fullName>
        <ecNumber evidence="9">1.1.3.15</ecNumber>
    </submittedName>
</protein>
<dbReference type="InterPro" id="IPR037396">
    <property type="entry name" value="FMN_HAD"/>
</dbReference>